<sequence length="142" mass="16444">MLLLVLFFVNRKLFLSFRGGLRSLSTRYQLVENVRALRLLTPIIILDTLISILDASGSQFFGIELRFEPSKCIRKGYIIAYSAFKSVTLLAEAFVPIAAMRYSSLWKTRKQKREQQTIRNVFGMDIQGQTGDYVEQLRQQWS</sequence>
<name>A0A7I4YUC8_HAECO</name>
<organism evidence="2 3">
    <name type="scientific">Haemonchus contortus</name>
    <name type="common">Barber pole worm</name>
    <dbReference type="NCBI Taxonomy" id="6289"/>
    <lineage>
        <taxon>Eukaryota</taxon>
        <taxon>Metazoa</taxon>
        <taxon>Ecdysozoa</taxon>
        <taxon>Nematoda</taxon>
        <taxon>Chromadorea</taxon>
        <taxon>Rhabditida</taxon>
        <taxon>Rhabditina</taxon>
        <taxon>Rhabditomorpha</taxon>
        <taxon>Strongyloidea</taxon>
        <taxon>Trichostrongylidae</taxon>
        <taxon>Haemonchus</taxon>
    </lineage>
</organism>
<dbReference type="AlphaFoldDB" id="A0A7I4YUC8"/>
<dbReference type="WBParaSite" id="HCON_00135190-00001">
    <property type="protein sequence ID" value="HCON_00135190-00001"/>
    <property type="gene ID" value="HCON_00135190"/>
</dbReference>
<dbReference type="InterPro" id="IPR052854">
    <property type="entry name" value="Serpentine_rcpt_epsilon"/>
</dbReference>
<dbReference type="Proteomes" id="UP000025227">
    <property type="component" value="Unplaced"/>
</dbReference>
<accession>A0A7I4YUC8</accession>
<comment type="similarity">
    <text evidence="1">Belongs to the nematode receptor-like protein sre family.</text>
</comment>
<evidence type="ECO:0000313" key="3">
    <source>
        <dbReference type="WBParaSite" id="HCON_00135190-00001"/>
    </source>
</evidence>
<evidence type="ECO:0000256" key="1">
    <source>
        <dbReference type="ARBA" id="ARBA00006803"/>
    </source>
</evidence>
<evidence type="ECO:0000313" key="2">
    <source>
        <dbReference type="Proteomes" id="UP000025227"/>
    </source>
</evidence>
<dbReference type="PANTHER" id="PTHR47518">
    <property type="entry name" value="SERPENTINE RECEPTOR CLASS EPSILON-13-RELATED"/>
    <property type="match status" value="1"/>
</dbReference>
<protein>
    <submittedName>
        <fullName evidence="3">G_PROTEIN_RECEP_F1_2 domain-containing protein</fullName>
    </submittedName>
</protein>
<keyword evidence="2" id="KW-1185">Reference proteome</keyword>
<reference evidence="3" key="1">
    <citation type="submission" date="2020-12" db="UniProtKB">
        <authorList>
            <consortium name="WormBaseParasite"/>
        </authorList>
    </citation>
    <scope>IDENTIFICATION</scope>
    <source>
        <strain evidence="3">MHco3</strain>
    </source>
</reference>
<dbReference type="Pfam" id="PF03125">
    <property type="entry name" value="Sre"/>
    <property type="match status" value="1"/>
</dbReference>
<dbReference type="GO" id="GO:0007606">
    <property type="term" value="P:sensory perception of chemical stimulus"/>
    <property type="evidence" value="ECO:0007669"/>
    <property type="project" value="InterPro"/>
</dbReference>
<dbReference type="OrthoDB" id="5820709at2759"/>
<dbReference type="InterPro" id="IPR004151">
    <property type="entry name" value="7TM_GPCR_serpentine_rcpt_Sre"/>
</dbReference>
<dbReference type="OMA" id="FIFRTFV"/>
<proteinExistence type="inferred from homology"/>
<dbReference type="GO" id="GO:0016020">
    <property type="term" value="C:membrane"/>
    <property type="evidence" value="ECO:0007669"/>
    <property type="project" value="InterPro"/>
</dbReference>
<dbReference type="PANTHER" id="PTHR47518:SF9">
    <property type="entry name" value="SERPENTINE RECEPTOR, CLASS T"/>
    <property type="match status" value="1"/>
</dbReference>